<protein>
    <submittedName>
        <fullName evidence="1">Tail protein</fullName>
    </submittedName>
</protein>
<accession>A0A8S5UCU4</accession>
<name>A0A8S5UCU4_9CAUD</name>
<dbReference type="EMBL" id="BK016063">
    <property type="protein sequence ID" value="DAF92198.1"/>
    <property type="molecule type" value="Genomic_DNA"/>
</dbReference>
<proteinExistence type="predicted"/>
<sequence length="372" mass="43094">MDMKNVSVPEVYKSSQDFRFFLDWFEKALGQIKYDTENLIDCFDPLRCKEDLLWLLGDTMGFKYDDRLSAAYNRLVMLYFMSMIKNKGSKDGVTLAAEVNLAQFSVINYGKEKDILQNRLEDTSIPVNAVYVSSDVENGFIDIVYFTSNDVPIDACIEYVRPLGMYCFQHSGVRFDGRTKISIDARLTNENEKSKLPNFVTHVGHYSRNDYARMQKMKNENLHKVNKDDTRRYAWYRNSDFEDRPDEEIDPGYRSLYSLQMANNEHIVKSLIEPIFGLGKEPLKVETTLPDNYVISNEEPPYNLRYDKDKEESVSKDIYTIDQDRSENILNPRPAVSSIMSELGSAVFLDDGKTYLVRDENGNIVKKTLPEE</sequence>
<organism evidence="1">
    <name type="scientific">Siphoviridae sp. ctgN495</name>
    <dbReference type="NCBI Taxonomy" id="2825608"/>
    <lineage>
        <taxon>Viruses</taxon>
        <taxon>Duplodnaviria</taxon>
        <taxon>Heunggongvirae</taxon>
        <taxon>Uroviricota</taxon>
        <taxon>Caudoviricetes</taxon>
    </lineage>
</organism>
<reference evidence="1" key="1">
    <citation type="journal article" date="2021" name="Proc. Natl. Acad. Sci. U.S.A.">
        <title>A Catalog of Tens of Thousands of Viruses from Human Metagenomes Reveals Hidden Associations with Chronic Diseases.</title>
        <authorList>
            <person name="Tisza M.J."/>
            <person name="Buck C.B."/>
        </authorList>
    </citation>
    <scope>NUCLEOTIDE SEQUENCE</scope>
    <source>
        <strain evidence="1">CtgN495</strain>
    </source>
</reference>
<evidence type="ECO:0000313" key="1">
    <source>
        <dbReference type="EMBL" id="DAF92198.1"/>
    </source>
</evidence>